<feature type="transmembrane region" description="Helical" evidence="6">
    <location>
        <begin position="259"/>
        <end position="277"/>
    </location>
</feature>
<feature type="transmembrane region" description="Helical" evidence="6">
    <location>
        <begin position="28"/>
        <end position="43"/>
    </location>
</feature>
<feature type="transmembrane region" description="Helical" evidence="6">
    <location>
        <begin position="355"/>
        <end position="378"/>
    </location>
</feature>
<dbReference type="GO" id="GO:0030420">
    <property type="term" value="P:establishment of competence for transformation"/>
    <property type="evidence" value="ECO:0007669"/>
    <property type="project" value="InterPro"/>
</dbReference>
<feature type="transmembrane region" description="Helical" evidence="6">
    <location>
        <begin position="231"/>
        <end position="252"/>
    </location>
</feature>
<comment type="caution">
    <text evidence="8">The sequence shown here is derived from an EMBL/GenBank/DDBJ whole genome shotgun (WGS) entry which is preliminary data.</text>
</comment>
<dbReference type="GO" id="GO:0005886">
    <property type="term" value="C:plasma membrane"/>
    <property type="evidence" value="ECO:0007669"/>
    <property type="project" value="UniProtKB-SubCell"/>
</dbReference>
<keyword evidence="4 6" id="KW-1133">Transmembrane helix</keyword>
<dbReference type="EMBL" id="SLXK01000001">
    <property type="protein sequence ID" value="TCP32324.1"/>
    <property type="molecule type" value="Genomic_DNA"/>
</dbReference>
<dbReference type="PANTHER" id="PTHR30619">
    <property type="entry name" value="DNA INTERNALIZATION/COMPETENCE PROTEIN COMEC/REC2"/>
    <property type="match status" value="1"/>
</dbReference>
<dbReference type="Pfam" id="PF13567">
    <property type="entry name" value="DUF4131"/>
    <property type="match status" value="1"/>
</dbReference>
<dbReference type="CDD" id="cd07731">
    <property type="entry name" value="ComA-like_MBL-fold"/>
    <property type="match status" value="1"/>
</dbReference>
<evidence type="ECO:0000256" key="3">
    <source>
        <dbReference type="ARBA" id="ARBA00022692"/>
    </source>
</evidence>
<dbReference type="NCBIfam" id="TIGR00361">
    <property type="entry name" value="ComEC_Rec2"/>
    <property type="match status" value="1"/>
</dbReference>
<feature type="transmembrane region" description="Helical" evidence="6">
    <location>
        <begin position="478"/>
        <end position="499"/>
    </location>
</feature>
<evidence type="ECO:0000256" key="1">
    <source>
        <dbReference type="ARBA" id="ARBA00004651"/>
    </source>
</evidence>
<dbReference type="PANTHER" id="PTHR30619:SF1">
    <property type="entry name" value="RECOMBINATION PROTEIN 2"/>
    <property type="match status" value="1"/>
</dbReference>
<keyword evidence="9" id="KW-1185">Reference proteome</keyword>
<feature type="transmembrane region" description="Helical" evidence="6">
    <location>
        <begin position="50"/>
        <end position="67"/>
    </location>
</feature>
<evidence type="ECO:0000259" key="7">
    <source>
        <dbReference type="SMART" id="SM00849"/>
    </source>
</evidence>
<feature type="transmembrane region" description="Helical" evidence="6">
    <location>
        <begin position="453"/>
        <end position="471"/>
    </location>
</feature>
<keyword evidence="2" id="KW-1003">Cell membrane</keyword>
<evidence type="ECO:0000256" key="2">
    <source>
        <dbReference type="ARBA" id="ARBA00022475"/>
    </source>
</evidence>
<dbReference type="Gene3D" id="3.60.15.10">
    <property type="entry name" value="Ribonuclease Z/Hydroxyacylglutathione hydrolase-like"/>
    <property type="match status" value="1"/>
</dbReference>
<gene>
    <name evidence="8" type="ORF">EV207_101303</name>
</gene>
<feature type="transmembrane region" description="Helical" evidence="6">
    <location>
        <begin position="307"/>
        <end position="324"/>
    </location>
</feature>
<evidence type="ECO:0000313" key="8">
    <source>
        <dbReference type="EMBL" id="TCP32324.1"/>
    </source>
</evidence>
<dbReference type="RefSeq" id="WP_132742872.1">
    <property type="nucleotide sequence ID" value="NZ_SLXK01000001.1"/>
</dbReference>
<reference evidence="8 9" key="1">
    <citation type="submission" date="2019-03" db="EMBL/GenBank/DDBJ databases">
        <title>Genomic Encyclopedia of Type Strains, Phase IV (KMG-IV): sequencing the most valuable type-strain genomes for metagenomic binning, comparative biology and taxonomic classification.</title>
        <authorList>
            <person name="Goeker M."/>
        </authorList>
    </citation>
    <scope>NUCLEOTIDE SEQUENCE [LARGE SCALE GENOMIC DNA]</scope>
    <source>
        <strain evidence="8 9">DSM 19377</strain>
    </source>
</reference>
<evidence type="ECO:0000256" key="6">
    <source>
        <dbReference type="SAM" id="Phobius"/>
    </source>
</evidence>
<dbReference type="InterPro" id="IPR004797">
    <property type="entry name" value="Competence_ComEC/Rec2"/>
</dbReference>
<accession>A0A4R2PD44</accession>
<dbReference type="SUPFAM" id="SSF56281">
    <property type="entry name" value="Metallo-hydrolase/oxidoreductase"/>
    <property type="match status" value="1"/>
</dbReference>
<dbReference type="NCBIfam" id="TIGR00360">
    <property type="entry name" value="ComEC_N-term"/>
    <property type="match status" value="1"/>
</dbReference>
<dbReference type="InterPro" id="IPR052159">
    <property type="entry name" value="Competence_DNA_uptake"/>
</dbReference>
<evidence type="ECO:0000256" key="4">
    <source>
        <dbReference type="ARBA" id="ARBA00022989"/>
    </source>
</evidence>
<dbReference type="InterPro" id="IPR035681">
    <property type="entry name" value="ComA-like_MBL"/>
</dbReference>
<dbReference type="AlphaFoldDB" id="A0A4R2PD44"/>
<evidence type="ECO:0000256" key="5">
    <source>
        <dbReference type="ARBA" id="ARBA00023136"/>
    </source>
</evidence>
<dbReference type="Proteomes" id="UP000295416">
    <property type="component" value="Unassembled WGS sequence"/>
</dbReference>
<evidence type="ECO:0000313" key="9">
    <source>
        <dbReference type="Proteomes" id="UP000295416"/>
    </source>
</evidence>
<proteinExistence type="predicted"/>
<name>A0A4R2PD44_9BACL</name>
<dbReference type="InterPro" id="IPR036866">
    <property type="entry name" value="RibonucZ/Hydroxyglut_hydro"/>
</dbReference>
<protein>
    <submittedName>
        <fullName evidence="8">Competence protein ComEC</fullName>
    </submittedName>
</protein>
<dbReference type="SMART" id="SM00849">
    <property type="entry name" value="Lactamase_B"/>
    <property type="match status" value="1"/>
</dbReference>
<dbReference type="Pfam" id="PF03772">
    <property type="entry name" value="Competence"/>
    <property type="match status" value="1"/>
</dbReference>
<dbReference type="InterPro" id="IPR025405">
    <property type="entry name" value="DUF4131"/>
</dbReference>
<feature type="transmembrane region" description="Helical" evidence="6">
    <location>
        <begin position="390"/>
        <end position="410"/>
    </location>
</feature>
<organism evidence="8 9">
    <name type="scientific">Scopulibacillus darangshiensis</name>
    <dbReference type="NCBI Taxonomy" id="442528"/>
    <lineage>
        <taxon>Bacteria</taxon>
        <taxon>Bacillati</taxon>
        <taxon>Bacillota</taxon>
        <taxon>Bacilli</taxon>
        <taxon>Bacillales</taxon>
        <taxon>Sporolactobacillaceae</taxon>
        <taxon>Scopulibacillus</taxon>
    </lineage>
</organism>
<comment type="subcellular location">
    <subcellularLocation>
        <location evidence="1">Cell membrane</location>
        <topology evidence="1">Multi-pass membrane protein</topology>
    </subcellularLocation>
</comment>
<feature type="domain" description="Metallo-beta-lactamase" evidence="7">
    <location>
        <begin position="512"/>
        <end position="722"/>
    </location>
</feature>
<keyword evidence="5 6" id="KW-0472">Membrane</keyword>
<sequence>MAKLLGRCHFLALAAVLSEWVLLGERFLIPLGCLIILGCYLFYKHVLLGFAFLAVTFLTSVSILLFLPSESSLNPSQTLFTGKINEIPKIDGNRLSFPYKLREGETVLLTYRLKSNKEKLSLSKRLKVGQHCVTPGQLSAPDPSSNFHAFDYKAYLLHQRIFWILEANKINSCRNTALTLYDHLKQYRQNMVYEVSQRYHPPVSEMINALVFGERMGMDQDVINAYQSLGIIHLLAVSGLHVGLIIGAFYLIALRLGFIREHIMIGLMVIIPIYIVLTGGAPSVIRAGLTAEAVIIGSLFKIKMNSLDIISFVCGVMVIFNPHFLYQLGFQLSFLVTFSILLSAPSVAKKYVSSLTRLVVITIIAQLASFPIVIYHFYELSLLSFLVNLIFIPLITYIVLPLAFVTFLTGHITASLSHGPAVMLNIILENAHRLLIALQKVPFTTLTFGSPPFGLLMMICLGAYLSLCLWEKAKGKRAVMFLVSFFIVTYFTCTVVNMLHSTGKVTFLDVGQGDSILIELPFHRGNILIDTGGILPFKKPEWERKAHPFEVGRDVVLHELKAKGISQIDMLILTHRDYDHIGGFKSLAGKIKIRQIVISDYFQVEKKEEQLFQRAAKKGTKIKRVRAGDILKFGDYQFSVISPMDGMEDSNNDSLVVLTDLGGVSWLFTGDLEKEGEMNILTHYRHLPVDILKVGHHGSKTSTTEDWLDELRPKVAIVSVGKRNRYGHPSPEVLDRLENRQMKIIRTDKNGAVQFSFNKKGLIDVKTVKSAN</sequence>
<dbReference type="InterPro" id="IPR001279">
    <property type="entry name" value="Metallo-B-lactamas"/>
</dbReference>
<dbReference type="InterPro" id="IPR004477">
    <property type="entry name" value="ComEC_N"/>
</dbReference>
<keyword evidence="3 6" id="KW-0812">Transmembrane</keyword>
<dbReference type="Pfam" id="PF00753">
    <property type="entry name" value="Lactamase_B"/>
    <property type="match status" value="1"/>
</dbReference>
<dbReference type="OrthoDB" id="9761531at2"/>